<dbReference type="AlphaFoldDB" id="I2Q319"/>
<protein>
    <recommendedName>
        <fullName evidence="1">BioF2-like acetyltransferase domain-containing protein</fullName>
    </recommendedName>
</protein>
<dbReference type="SUPFAM" id="SSF55729">
    <property type="entry name" value="Acyl-CoA N-acyltransferases (Nat)"/>
    <property type="match status" value="1"/>
</dbReference>
<dbReference type="Gene3D" id="3.40.630.30">
    <property type="match status" value="1"/>
</dbReference>
<dbReference type="Pfam" id="PF13480">
    <property type="entry name" value="Acetyltransf_6"/>
    <property type="match status" value="1"/>
</dbReference>
<proteinExistence type="predicted"/>
<evidence type="ECO:0000259" key="1">
    <source>
        <dbReference type="Pfam" id="PF13480"/>
    </source>
</evidence>
<dbReference type="OrthoDB" id="8193702at2"/>
<dbReference type="eggNOG" id="ENOG50318KQ">
    <property type="taxonomic scope" value="Bacteria"/>
</dbReference>
<feature type="domain" description="BioF2-like acetyltransferase" evidence="1">
    <location>
        <begin position="145"/>
        <end position="287"/>
    </location>
</feature>
<dbReference type="InterPro" id="IPR038740">
    <property type="entry name" value="BioF2-like_GNAT_dom"/>
</dbReference>
<accession>I2Q319</accession>
<gene>
    <name evidence="2" type="ORF">DesU5LDRAFT_2519</name>
</gene>
<organism evidence="2">
    <name type="scientific">Desulfovibrio sp. U5L</name>
    <dbReference type="NCBI Taxonomy" id="596152"/>
    <lineage>
        <taxon>Bacteria</taxon>
        <taxon>Pseudomonadati</taxon>
        <taxon>Thermodesulfobacteriota</taxon>
        <taxon>Desulfovibrionia</taxon>
        <taxon>Desulfovibrionales</taxon>
        <taxon>Desulfovibrionaceae</taxon>
        <taxon>Desulfovibrio</taxon>
    </lineage>
</organism>
<name>I2Q319_9BACT</name>
<evidence type="ECO:0000313" key="2">
    <source>
        <dbReference type="EMBL" id="EIG54175.1"/>
    </source>
</evidence>
<reference evidence="2" key="1">
    <citation type="submission" date="2011-11" db="EMBL/GenBank/DDBJ databases">
        <title>Improved High-Quality Draft sequence of Desulfovibrio sp. U5L.</title>
        <authorList>
            <consortium name="US DOE Joint Genome Institute"/>
            <person name="Lucas S."/>
            <person name="Han J."/>
            <person name="Lapidus A."/>
            <person name="Cheng J.-F."/>
            <person name="Goodwin L."/>
            <person name="Pitluck S."/>
            <person name="Peters L."/>
            <person name="Ovchinnikova G."/>
            <person name="Held B."/>
            <person name="Detter J.C."/>
            <person name="Han C."/>
            <person name="Tapia R."/>
            <person name="Land M."/>
            <person name="Hauser L."/>
            <person name="Kyrpides N."/>
            <person name="Ivanova N."/>
            <person name="Pagani I."/>
            <person name="Gabster J."/>
            <person name="Walker C."/>
            <person name="Stolyar S."/>
            <person name="Stahl D."/>
            <person name="Arkin A."/>
            <person name="Dehal P."/>
            <person name="Hazen T."/>
            <person name="Woyke T."/>
        </authorList>
    </citation>
    <scope>NUCLEOTIDE SEQUENCE [LARGE SCALE GENOMIC DNA]</scope>
    <source>
        <strain evidence="2">U5L</strain>
    </source>
</reference>
<dbReference type="EMBL" id="JH600068">
    <property type="protein sequence ID" value="EIG54175.1"/>
    <property type="molecule type" value="Genomic_DNA"/>
</dbReference>
<dbReference type="STRING" id="596152.DesU5LDRAFT_2519"/>
<dbReference type="HOGENOM" id="CLU_838696_0_0_7"/>
<sequence length="331" mass="36517">MAWSTVPLETVRAGTALTDRPAWLKACADVECGTPLVLCCGEGFLPLSLTRRQGLTVARGLGQAYRSVAGPILEGGAAMPALQPGDLPGEVDLVDLRRFPRAFVEAVLPSSPARLARPDILHFDRPLEASEEAFLASLSKGTQKDLRYVLRRVEKTFGQDGITRQTVRLDGENRDAAWARAEAFARNSWQGQAGVSVLTDPEKRMFLSRLQRNGMAVKLHFYALGAEVAAVAVTMEDHGHILIYAHEYHAGYAKYQPGHILNYHILAEAIDEGLTTLDFGVGETPHKYAWQCRSHSLWRVMVPLTWKGWLALGYQKTRWQVAALCKGRATA</sequence>
<dbReference type="InterPro" id="IPR016181">
    <property type="entry name" value="Acyl_CoA_acyltransferase"/>
</dbReference>